<keyword evidence="7 15" id="KW-0812">Transmembrane</keyword>
<dbReference type="EMBL" id="CP136895">
    <property type="protein sequence ID" value="WOL10869.1"/>
    <property type="molecule type" value="Genomic_DNA"/>
</dbReference>
<evidence type="ECO:0000256" key="3">
    <source>
        <dbReference type="ARBA" id="ARBA00004991"/>
    </source>
</evidence>
<comment type="subcellular location">
    <subcellularLocation>
        <location evidence="2">Membrane</location>
        <topology evidence="2">Multi-pass membrane protein</topology>
    </subcellularLocation>
</comment>
<dbReference type="FunFam" id="3.90.550.10:FF:000095">
    <property type="entry name" value="Glycosyltransferase family protein 64 protein C5"/>
    <property type="match status" value="1"/>
</dbReference>
<dbReference type="FunFam" id="2.115.10.20:FF:000004">
    <property type="entry name" value="Glucosamine inositolphosphorylceramide transferase 1"/>
    <property type="match status" value="1"/>
</dbReference>
<evidence type="ECO:0000313" key="18">
    <source>
        <dbReference type="EMBL" id="WOL10869.1"/>
    </source>
</evidence>
<dbReference type="Gene3D" id="3.90.550.10">
    <property type="entry name" value="Spore Coat Polysaccharide Biosynthesis Protein SpsA, Chain A"/>
    <property type="match status" value="1"/>
</dbReference>
<sequence>MASRIRWRWTPMGFLARSPSAVPFFFGSLAASSLVAVAFFWLFVSSFHRPGSAVVGCRPDGEGSWSIGVYYGKSPFSLSPIELHAINNANNSAWPIANPVITCASPSNAGYPSNFVANPFLYVQDSILYLFFESKSSIRIKGDIGVARSFDHGGTWEFLGIALEEHWHLSYPFVFSYQNQIYMMPEGYKKGELRLYRALNFPLKWTLEKVLIRKPLIDASLIQYDGYFWLFASDFTRFGTKKNAELEIWYSSSPLGPWKQHPRNPIYRSDRSLGARNGGKPFIYEGSLYRLGQDCSGTYGRRVRIYKVEILNKEEFKEIPVELGIEEPKKGRNTWNGIRYHHLDVQQLPSRKWIAFMDGDRVPSGDSTTRLLLGCMFSQLLILLIVFIGFLVGAVNHIFSPNCCGILSRRNESSWLRTHPQINLRVWRYLAGMNRYGSSIRARVNPRTCFGKLVLIFLALVGISLVCISVNFLLGGNGAEEGYMFGGQYSQFTMITMTYEARLWNLKLYVKHYSRCESVREILVVWNKGKPPREDEFDSAVPVRIRVEEHNSLNNRFKVDPLIKTRAVLELDDDIMMTCNDIERGFRVWRENPDRLVGFYPRLIDGSPLKYRNERYARRKNSYNVILTGAAFMDNEYAFKKYSSDEAKEGREFVDGSFNCEDLLMNFLYSNSSLERTVEYVHPAWVIDTSKLSTTAISRNTQVHYGIRTNCLSKFSALYGHLPSKWKFASRPDGWDR</sequence>
<feature type="transmembrane region" description="Helical" evidence="15">
    <location>
        <begin position="453"/>
        <end position="474"/>
    </location>
</feature>
<accession>A0AAQ3KLM4</accession>
<evidence type="ECO:0000256" key="6">
    <source>
        <dbReference type="ARBA" id="ARBA00022679"/>
    </source>
</evidence>
<feature type="domain" description="Glycosyl transferase 64" evidence="16">
    <location>
        <begin position="492"/>
        <end position="723"/>
    </location>
</feature>
<dbReference type="InterPro" id="IPR015338">
    <property type="entry name" value="GT64_dom"/>
</dbReference>
<evidence type="ECO:0000256" key="15">
    <source>
        <dbReference type="SAM" id="Phobius"/>
    </source>
</evidence>
<evidence type="ECO:0000256" key="9">
    <source>
        <dbReference type="ARBA" id="ARBA00022989"/>
    </source>
</evidence>
<evidence type="ECO:0000256" key="5">
    <source>
        <dbReference type="ARBA" id="ARBA00008700"/>
    </source>
</evidence>
<dbReference type="PANTHER" id="PTHR48261:SF6">
    <property type="entry name" value="GLYCOSYLTRANSFERASE FAMILY PROTEIN"/>
    <property type="match status" value="1"/>
</dbReference>
<keyword evidence="9 15" id="KW-1133">Transmembrane helix</keyword>
<dbReference type="SUPFAM" id="SSF53448">
    <property type="entry name" value="Nucleotide-diphospho-sugar transferases"/>
    <property type="match status" value="1"/>
</dbReference>
<keyword evidence="12" id="KW-0464">Manganese</keyword>
<dbReference type="Pfam" id="PF09258">
    <property type="entry name" value="Glyco_transf_64"/>
    <property type="match status" value="1"/>
</dbReference>
<dbReference type="SUPFAM" id="SSF75005">
    <property type="entry name" value="Arabinanase/levansucrase/invertase"/>
    <property type="match status" value="1"/>
</dbReference>
<dbReference type="Pfam" id="PF24793">
    <property type="entry name" value="GINT1_N"/>
    <property type="match status" value="1"/>
</dbReference>
<evidence type="ECO:0000256" key="8">
    <source>
        <dbReference type="ARBA" id="ARBA00022723"/>
    </source>
</evidence>
<evidence type="ECO:0000256" key="13">
    <source>
        <dbReference type="ARBA" id="ARBA00058450"/>
    </source>
</evidence>
<gene>
    <name evidence="18" type="ORF">Cni_G19628</name>
</gene>
<dbReference type="Proteomes" id="UP001327560">
    <property type="component" value="Chromosome 6"/>
</dbReference>
<name>A0AAQ3KLM4_9LILI</name>
<evidence type="ECO:0000256" key="1">
    <source>
        <dbReference type="ARBA" id="ARBA00001936"/>
    </source>
</evidence>
<comment type="pathway">
    <text evidence="3">Sphingolipid metabolism.</text>
</comment>
<comment type="similarity">
    <text evidence="5">Belongs to the glycosyltransferase 64 family.</text>
</comment>
<dbReference type="InterPro" id="IPR029044">
    <property type="entry name" value="Nucleotide-diphossugar_trans"/>
</dbReference>
<proteinExistence type="inferred from homology"/>
<keyword evidence="6" id="KW-0808">Transferase</keyword>
<dbReference type="InterPro" id="IPR056442">
    <property type="entry name" value="GINT1_N"/>
</dbReference>
<evidence type="ECO:0000259" key="16">
    <source>
        <dbReference type="Pfam" id="PF09258"/>
    </source>
</evidence>
<keyword evidence="10 15" id="KW-0472">Membrane</keyword>
<evidence type="ECO:0000256" key="4">
    <source>
        <dbReference type="ARBA" id="ARBA00005189"/>
    </source>
</evidence>
<dbReference type="AlphaFoldDB" id="A0AAQ3KLM4"/>
<keyword evidence="8" id="KW-0479">Metal-binding</keyword>
<dbReference type="Gene3D" id="2.115.10.20">
    <property type="entry name" value="Glycosyl hydrolase domain, family 43"/>
    <property type="match status" value="1"/>
</dbReference>
<evidence type="ECO:0000313" key="19">
    <source>
        <dbReference type="Proteomes" id="UP001327560"/>
    </source>
</evidence>
<evidence type="ECO:0000256" key="10">
    <source>
        <dbReference type="ARBA" id="ARBA00023136"/>
    </source>
</evidence>
<evidence type="ECO:0000256" key="14">
    <source>
        <dbReference type="ARBA" id="ARBA00069035"/>
    </source>
</evidence>
<evidence type="ECO:0000256" key="11">
    <source>
        <dbReference type="ARBA" id="ARBA00023157"/>
    </source>
</evidence>
<feature type="transmembrane region" description="Helical" evidence="15">
    <location>
        <begin position="21"/>
        <end position="44"/>
    </location>
</feature>
<evidence type="ECO:0000256" key="2">
    <source>
        <dbReference type="ARBA" id="ARBA00004141"/>
    </source>
</evidence>
<dbReference type="GO" id="GO:0016757">
    <property type="term" value="F:glycosyltransferase activity"/>
    <property type="evidence" value="ECO:0007669"/>
    <property type="project" value="InterPro"/>
</dbReference>
<evidence type="ECO:0000256" key="7">
    <source>
        <dbReference type="ARBA" id="ARBA00022692"/>
    </source>
</evidence>
<dbReference type="PANTHER" id="PTHR48261">
    <property type="entry name" value="ACETYLGLUCOSAMINYLTRANSFERASE"/>
    <property type="match status" value="1"/>
</dbReference>
<dbReference type="InterPro" id="IPR004263">
    <property type="entry name" value="Exostosin"/>
</dbReference>
<comment type="function">
    <text evidence="13">Essential protein. Glycosyltransferase that mediates the glycosylation of glycosylinositol phosphorylceramides (GIPCs), the major sphingolipids in the plasma membrane; acts as a HexN(Ac)-specific GIPC sugar transferase. Responsible for the glycosylation of a subgroup of GIPCs found in seeds and pollen that contain GlcNAc and GlcN (GlcN(Ac)). Maybe involved in the maintenance of cell-cell adhesion.</text>
</comment>
<comment type="pathway">
    <text evidence="4">Lipid metabolism.</text>
</comment>
<feature type="transmembrane region" description="Helical" evidence="15">
    <location>
        <begin position="371"/>
        <end position="392"/>
    </location>
</feature>
<dbReference type="InterPro" id="IPR023296">
    <property type="entry name" value="Glyco_hydro_beta-prop_sf"/>
</dbReference>
<keyword evidence="11" id="KW-1015">Disulfide bond</keyword>
<protein>
    <recommendedName>
        <fullName evidence="14">Glucosamine inositolphosphorylceramide transferase 1</fullName>
    </recommendedName>
</protein>
<dbReference type="GO" id="GO:0016020">
    <property type="term" value="C:membrane"/>
    <property type="evidence" value="ECO:0007669"/>
    <property type="project" value="UniProtKB-SubCell"/>
</dbReference>
<keyword evidence="19" id="KW-1185">Reference proteome</keyword>
<evidence type="ECO:0000259" key="17">
    <source>
        <dbReference type="Pfam" id="PF24793"/>
    </source>
</evidence>
<organism evidence="18 19">
    <name type="scientific">Canna indica</name>
    <name type="common">Indian-shot</name>
    <dbReference type="NCBI Taxonomy" id="4628"/>
    <lineage>
        <taxon>Eukaryota</taxon>
        <taxon>Viridiplantae</taxon>
        <taxon>Streptophyta</taxon>
        <taxon>Embryophyta</taxon>
        <taxon>Tracheophyta</taxon>
        <taxon>Spermatophyta</taxon>
        <taxon>Magnoliopsida</taxon>
        <taxon>Liliopsida</taxon>
        <taxon>Zingiberales</taxon>
        <taxon>Cannaceae</taxon>
        <taxon>Canna</taxon>
    </lineage>
</organism>
<dbReference type="GO" id="GO:0046872">
    <property type="term" value="F:metal ion binding"/>
    <property type="evidence" value="ECO:0007669"/>
    <property type="project" value="UniProtKB-KW"/>
</dbReference>
<reference evidence="18 19" key="1">
    <citation type="submission" date="2023-10" db="EMBL/GenBank/DDBJ databases">
        <title>Chromosome-scale genome assembly provides insights into flower coloration mechanisms of Canna indica.</title>
        <authorList>
            <person name="Li C."/>
        </authorList>
    </citation>
    <scope>NUCLEOTIDE SEQUENCE [LARGE SCALE GENOMIC DNA]</scope>
    <source>
        <tissue evidence="18">Flower</tissue>
    </source>
</reference>
<evidence type="ECO:0000256" key="12">
    <source>
        <dbReference type="ARBA" id="ARBA00023211"/>
    </source>
</evidence>
<feature type="domain" description="Glucosamine inositolphosphorylceramide transferase 1 N-terminal" evidence="17">
    <location>
        <begin position="57"/>
        <end position="360"/>
    </location>
</feature>
<comment type="cofactor">
    <cofactor evidence="1">
        <name>Mn(2+)</name>
        <dbReference type="ChEBI" id="CHEBI:29035"/>
    </cofactor>
</comment>